<dbReference type="EMBL" id="KZ678149">
    <property type="protein sequence ID" value="PSN60451.1"/>
    <property type="molecule type" value="Genomic_DNA"/>
</dbReference>
<name>A0A2T2N4U3_CORCC</name>
<reference evidence="1 2" key="1">
    <citation type="journal article" date="2018" name="Front. Microbiol.">
        <title>Genome-Wide Analysis of Corynespora cassiicola Leaf Fall Disease Putative Effectors.</title>
        <authorList>
            <person name="Lopez D."/>
            <person name="Ribeiro S."/>
            <person name="Label P."/>
            <person name="Fumanal B."/>
            <person name="Venisse J.S."/>
            <person name="Kohler A."/>
            <person name="de Oliveira R.R."/>
            <person name="Labutti K."/>
            <person name="Lipzen A."/>
            <person name="Lail K."/>
            <person name="Bauer D."/>
            <person name="Ohm R.A."/>
            <person name="Barry K.W."/>
            <person name="Spatafora J."/>
            <person name="Grigoriev I.V."/>
            <person name="Martin F.M."/>
            <person name="Pujade-Renaud V."/>
        </authorList>
    </citation>
    <scope>NUCLEOTIDE SEQUENCE [LARGE SCALE GENOMIC DNA]</scope>
    <source>
        <strain evidence="1 2">Philippines</strain>
    </source>
</reference>
<keyword evidence="2" id="KW-1185">Reference proteome</keyword>
<organism evidence="1 2">
    <name type="scientific">Corynespora cassiicola Philippines</name>
    <dbReference type="NCBI Taxonomy" id="1448308"/>
    <lineage>
        <taxon>Eukaryota</taxon>
        <taxon>Fungi</taxon>
        <taxon>Dikarya</taxon>
        <taxon>Ascomycota</taxon>
        <taxon>Pezizomycotina</taxon>
        <taxon>Dothideomycetes</taxon>
        <taxon>Pleosporomycetidae</taxon>
        <taxon>Pleosporales</taxon>
        <taxon>Corynesporascaceae</taxon>
        <taxon>Corynespora</taxon>
    </lineage>
</organism>
<proteinExistence type="predicted"/>
<accession>A0A2T2N4U3</accession>
<evidence type="ECO:0000313" key="1">
    <source>
        <dbReference type="EMBL" id="PSN60451.1"/>
    </source>
</evidence>
<gene>
    <name evidence="1" type="ORF">BS50DRAFT_210070</name>
</gene>
<dbReference type="Proteomes" id="UP000240883">
    <property type="component" value="Unassembled WGS sequence"/>
</dbReference>
<evidence type="ECO:0000313" key="2">
    <source>
        <dbReference type="Proteomes" id="UP000240883"/>
    </source>
</evidence>
<sequence>MCHGTAPEYSSSCSLGLFHLALRCSVEAMVIAALSRLHLHHKLPRCRHAVGSGCMGPLVQCLAYRSVNNRPRSHYSRQVQDGRPSMIRCGLAPSSAARICALNTLMSSLSTLVAHAAIFGRTKTPEPRGQLAQCHCFAVLRSKALHVKRPVR</sequence>
<protein>
    <submittedName>
        <fullName evidence="1">Uncharacterized protein</fullName>
    </submittedName>
</protein>
<dbReference type="AlphaFoldDB" id="A0A2T2N4U3"/>